<accession>A0AAX3NBL5</accession>
<gene>
    <name evidence="1" type="ORF">ONB67_00465</name>
</gene>
<proteinExistence type="predicted"/>
<dbReference type="Gene3D" id="3.40.50.620">
    <property type="entry name" value="HUPs"/>
    <property type="match status" value="1"/>
</dbReference>
<organism evidence="1 2">
    <name type="scientific">Candidatus Vidania fulgoroideorum</name>
    <dbReference type="NCBI Taxonomy" id="881286"/>
    <lineage>
        <taxon>Bacteria</taxon>
        <taxon>Pseudomonadati</taxon>
        <taxon>Pseudomonadota</taxon>
        <taxon>Betaproteobacteria</taxon>
        <taxon>Candidatus Vidania</taxon>
    </lineage>
</organism>
<dbReference type="EMBL" id="CP110500">
    <property type="protein sequence ID" value="WDI79168.1"/>
    <property type="molecule type" value="Genomic_DNA"/>
</dbReference>
<protein>
    <recommendedName>
        <fullName evidence="3">tRNA-specific 2-thiouridylase MnmA</fullName>
    </recommendedName>
</protein>
<dbReference type="GO" id="GO:0002143">
    <property type="term" value="P:tRNA wobble position uridine thiolation"/>
    <property type="evidence" value="ECO:0007669"/>
    <property type="project" value="TreeGrafter"/>
</dbReference>
<dbReference type="InterPro" id="IPR014729">
    <property type="entry name" value="Rossmann-like_a/b/a_fold"/>
</dbReference>
<evidence type="ECO:0000313" key="1">
    <source>
        <dbReference type="EMBL" id="WDI79168.1"/>
    </source>
</evidence>
<dbReference type="PANTHER" id="PTHR11933:SF5">
    <property type="entry name" value="MITOCHONDRIAL TRNA-SPECIFIC 2-THIOURIDYLASE 1"/>
    <property type="match status" value="1"/>
</dbReference>
<name>A0AAX3NBL5_9PROT</name>
<evidence type="ECO:0008006" key="3">
    <source>
        <dbReference type="Google" id="ProtNLM"/>
    </source>
</evidence>
<reference evidence="1" key="1">
    <citation type="submission" date="2022-11" db="EMBL/GenBank/DDBJ databases">
        <title>Genomic comparisons reveal selection pressure and functional variation between nutritional endosymbionts of cave-adapted and epigean Hawaiian planthoppers.</title>
        <authorList>
            <person name="Gossett J.M."/>
            <person name="Porter M.L."/>
            <person name="Vasquez Y."/>
            <person name="Bennett G.M."/>
            <person name="Chong R.A."/>
        </authorList>
    </citation>
    <scope>NUCLEOTIDE SEQUENCE</scope>
    <source>
        <strain evidence="1">OPOL2</strain>
    </source>
</reference>
<dbReference type="SUPFAM" id="SSF52402">
    <property type="entry name" value="Adenine nucleotide alpha hydrolases-like"/>
    <property type="match status" value="1"/>
</dbReference>
<sequence length="352" mass="41551">MGLYDRKIYNCKGMKILILTSGGVDSTYCVIRNSKIGYKNIYCLYIKVWQNNCKYKNDIKILNKIKKIINFKIIILDMEKEYYKNIFLPFIKLYKLGFSPNCDIFCNEKIKFKCIKKIKIKKKINIIFSGHYIKILKNNIFCSLDLKKDQSFFLCRTNLKNIKFPLGFFLKKDIIFLIKFLNIKVAKSSKGICFIEKNIEQILNKEVGKIYAKVKYNNKTIGKTSFFKTTGQKIYLNNNIYYIYNKIRKEKILNVCNNFNSSLLFIKLISISKINFRKNLSKKIINILVKIRNCSNLEKAFIFFYKKKIFINFVNLQRNISLGQIISIYNKKKMLILSGNINLSFGKGFVNF</sequence>
<dbReference type="Proteomes" id="UP001222373">
    <property type="component" value="Chromosome"/>
</dbReference>
<evidence type="ECO:0000313" key="2">
    <source>
        <dbReference type="Proteomes" id="UP001222373"/>
    </source>
</evidence>
<dbReference type="PANTHER" id="PTHR11933">
    <property type="entry name" value="TRNA 5-METHYLAMINOMETHYL-2-THIOURIDYLATE -METHYLTRANSFERASE"/>
    <property type="match status" value="1"/>
</dbReference>
<dbReference type="AlphaFoldDB" id="A0AAX3NBL5"/>
<dbReference type="Pfam" id="PF03054">
    <property type="entry name" value="tRNA_Me_trans"/>
    <property type="match status" value="1"/>
</dbReference>